<protein>
    <recommendedName>
        <fullName evidence="8">C2H2-type domain-containing protein</fullName>
    </recommendedName>
</protein>
<feature type="domain" description="C2H2-type" evidence="8">
    <location>
        <begin position="227"/>
        <end position="254"/>
    </location>
</feature>
<keyword evidence="5" id="KW-0862">Zinc</keyword>
<keyword evidence="10" id="KW-1185">Reference proteome</keyword>
<evidence type="ECO:0000256" key="2">
    <source>
        <dbReference type="ARBA" id="ARBA00022723"/>
    </source>
</evidence>
<name>A0A8S4Q087_OWEFU</name>
<organism evidence="9 10">
    <name type="scientific">Owenia fusiformis</name>
    <name type="common">Polychaete worm</name>
    <dbReference type="NCBI Taxonomy" id="6347"/>
    <lineage>
        <taxon>Eukaryota</taxon>
        <taxon>Metazoa</taxon>
        <taxon>Spiralia</taxon>
        <taxon>Lophotrochozoa</taxon>
        <taxon>Annelida</taxon>
        <taxon>Polychaeta</taxon>
        <taxon>Sedentaria</taxon>
        <taxon>Canalipalpata</taxon>
        <taxon>Sabellida</taxon>
        <taxon>Oweniida</taxon>
        <taxon>Oweniidae</taxon>
        <taxon>Owenia</taxon>
    </lineage>
</organism>
<keyword evidence="3" id="KW-0677">Repeat</keyword>
<dbReference type="PROSITE" id="PS50157">
    <property type="entry name" value="ZINC_FINGER_C2H2_2"/>
    <property type="match status" value="7"/>
</dbReference>
<keyword evidence="6" id="KW-0539">Nucleus</keyword>
<keyword evidence="4 7" id="KW-0863">Zinc-finger</keyword>
<evidence type="ECO:0000313" key="10">
    <source>
        <dbReference type="Proteomes" id="UP000749559"/>
    </source>
</evidence>
<proteinExistence type="predicted"/>
<evidence type="ECO:0000256" key="4">
    <source>
        <dbReference type="ARBA" id="ARBA00022771"/>
    </source>
</evidence>
<dbReference type="PANTHER" id="PTHR24388">
    <property type="entry name" value="ZINC FINGER PROTEIN"/>
    <property type="match status" value="1"/>
</dbReference>
<evidence type="ECO:0000256" key="6">
    <source>
        <dbReference type="ARBA" id="ARBA00023242"/>
    </source>
</evidence>
<dbReference type="GO" id="GO:0008270">
    <property type="term" value="F:zinc ion binding"/>
    <property type="evidence" value="ECO:0007669"/>
    <property type="project" value="UniProtKB-KW"/>
</dbReference>
<dbReference type="EMBL" id="CAIIXF020000011">
    <property type="protein sequence ID" value="CAH1798863.1"/>
    <property type="molecule type" value="Genomic_DNA"/>
</dbReference>
<keyword evidence="2" id="KW-0479">Metal-binding</keyword>
<dbReference type="InterPro" id="IPR050527">
    <property type="entry name" value="Snail/Krueppel_Znf"/>
</dbReference>
<dbReference type="PROSITE" id="PS00028">
    <property type="entry name" value="ZINC_FINGER_C2H2_1"/>
    <property type="match status" value="8"/>
</dbReference>
<evidence type="ECO:0000259" key="8">
    <source>
        <dbReference type="PROSITE" id="PS50157"/>
    </source>
</evidence>
<dbReference type="Proteomes" id="UP000749559">
    <property type="component" value="Unassembled WGS sequence"/>
</dbReference>
<dbReference type="InterPro" id="IPR036236">
    <property type="entry name" value="Znf_C2H2_sf"/>
</dbReference>
<evidence type="ECO:0000256" key="5">
    <source>
        <dbReference type="ARBA" id="ARBA00022833"/>
    </source>
</evidence>
<dbReference type="GO" id="GO:0005634">
    <property type="term" value="C:nucleus"/>
    <property type="evidence" value="ECO:0007669"/>
    <property type="project" value="UniProtKB-SubCell"/>
</dbReference>
<comment type="subcellular location">
    <subcellularLocation>
        <location evidence="1">Nucleus</location>
    </subcellularLocation>
</comment>
<dbReference type="GO" id="GO:0000978">
    <property type="term" value="F:RNA polymerase II cis-regulatory region sequence-specific DNA binding"/>
    <property type="evidence" value="ECO:0007669"/>
    <property type="project" value="TreeGrafter"/>
</dbReference>
<feature type="domain" description="C2H2-type" evidence="8">
    <location>
        <begin position="188"/>
        <end position="216"/>
    </location>
</feature>
<reference evidence="9" key="1">
    <citation type="submission" date="2022-03" db="EMBL/GenBank/DDBJ databases">
        <authorList>
            <person name="Martin C."/>
        </authorList>
    </citation>
    <scope>NUCLEOTIDE SEQUENCE</scope>
</reference>
<dbReference type="PANTHER" id="PTHR24388:SF54">
    <property type="entry name" value="PROTEIN ESCARGOT"/>
    <property type="match status" value="1"/>
</dbReference>
<dbReference type="SUPFAM" id="SSF57667">
    <property type="entry name" value="beta-beta-alpha zinc fingers"/>
    <property type="match status" value="4"/>
</dbReference>
<dbReference type="GO" id="GO:0000981">
    <property type="term" value="F:DNA-binding transcription factor activity, RNA polymerase II-specific"/>
    <property type="evidence" value="ECO:0007669"/>
    <property type="project" value="TreeGrafter"/>
</dbReference>
<dbReference type="Pfam" id="PF00096">
    <property type="entry name" value="zf-C2H2"/>
    <property type="match status" value="3"/>
</dbReference>
<feature type="domain" description="C2H2-type" evidence="8">
    <location>
        <begin position="158"/>
        <end position="187"/>
    </location>
</feature>
<sequence length="655" mass="77120">MHSTKDEISESDERLKMICQNETHKYKCSMNDKKMYGNEPLNQKHFKKKCKMASPSNESMVYDCDICANSFKQKGNLFRHVKETHQLFTRERKKDVQCNHCFENFDKKAKLDVHIVKEHIDVAAEKLITRHKCEICGVVTHDLPRHKKEKHRIDLNGYKCSQENCGMIARSKAELELHVLSHKGVKPFECKICGSKFRYEKNIKYHMASFHDKSRPKIGARTKTNEVTCSVCHKIFYRKTVLKNHMLTHTGRRFQCNMCEKSFSRKDVLNGHIRIQHTDTQNRYKCAKCDEGFITRFMLREHLFYAHEDFAYQCTICNFVVFTRSDKYTHIKHKHKIKHFLKEHMKLIPYKKTGEWKSKVVKCLKCKRCNLVFRYKYMFNRHSVLCKNPKSLKCQYCQHLFKNKKELESHEQYHSENNNGTALRYTCSLCKGIYITKSMASCHITLRKCPKLQKHQNGRNLDPWTVLHENPVKEKETYGEIEQDFDSVSTLEYGNDQVFDIKDERDDNDIDDDAFTDEFFFGNPSSDKRDYHADTKGEYVPSIGPHVEAMIKIEPAEDFNHESPTSHNILTLENDNHTSHIGIPSLNFPHTKENNTTKETDYHNMIKAEETEHIKEADANYIAHQDEQLLHVVSWMLKEEPGLNTINNEQTKLLD</sequence>
<feature type="domain" description="C2H2-type" evidence="8">
    <location>
        <begin position="254"/>
        <end position="282"/>
    </location>
</feature>
<feature type="domain" description="C2H2-type" evidence="8">
    <location>
        <begin position="284"/>
        <end position="307"/>
    </location>
</feature>
<evidence type="ECO:0000256" key="7">
    <source>
        <dbReference type="PROSITE-ProRule" id="PRU00042"/>
    </source>
</evidence>
<gene>
    <name evidence="9" type="ORF">OFUS_LOCUS22944</name>
</gene>
<dbReference type="OrthoDB" id="6147588at2759"/>
<dbReference type="InterPro" id="IPR013087">
    <property type="entry name" value="Znf_C2H2_type"/>
</dbReference>
<feature type="domain" description="C2H2-type" evidence="8">
    <location>
        <begin position="62"/>
        <end position="85"/>
    </location>
</feature>
<evidence type="ECO:0000256" key="3">
    <source>
        <dbReference type="ARBA" id="ARBA00022737"/>
    </source>
</evidence>
<dbReference type="SMART" id="SM00355">
    <property type="entry name" value="ZnF_C2H2"/>
    <property type="match status" value="11"/>
</dbReference>
<accession>A0A8S4Q087</accession>
<comment type="caution">
    <text evidence="9">The sequence shown here is derived from an EMBL/GenBank/DDBJ whole genome shotgun (WGS) entry which is preliminary data.</text>
</comment>
<evidence type="ECO:0000313" key="9">
    <source>
        <dbReference type="EMBL" id="CAH1798863.1"/>
    </source>
</evidence>
<dbReference type="Gene3D" id="3.30.160.60">
    <property type="entry name" value="Classic Zinc Finger"/>
    <property type="match status" value="6"/>
</dbReference>
<dbReference type="AlphaFoldDB" id="A0A8S4Q087"/>
<dbReference type="FunFam" id="3.30.160.60:FF:000446">
    <property type="entry name" value="Zinc finger protein"/>
    <property type="match status" value="1"/>
</dbReference>
<feature type="domain" description="C2H2-type" evidence="8">
    <location>
        <begin position="392"/>
        <end position="419"/>
    </location>
</feature>
<evidence type="ECO:0000256" key="1">
    <source>
        <dbReference type="ARBA" id="ARBA00004123"/>
    </source>
</evidence>